<protein>
    <submittedName>
        <fullName evidence="2">Uncharacterized protein</fullName>
    </submittedName>
</protein>
<keyword evidence="1" id="KW-0472">Membrane</keyword>
<evidence type="ECO:0000256" key="1">
    <source>
        <dbReference type="SAM" id="Phobius"/>
    </source>
</evidence>
<feature type="transmembrane region" description="Helical" evidence="1">
    <location>
        <begin position="102"/>
        <end position="122"/>
    </location>
</feature>
<proteinExistence type="predicted"/>
<evidence type="ECO:0000313" key="3">
    <source>
        <dbReference type="Proteomes" id="UP001519460"/>
    </source>
</evidence>
<dbReference type="EMBL" id="JACVVK020000030">
    <property type="protein sequence ID" value="KAK7501759.1"/>
    <property type="molecule type" value="Genomic_DNA"/>
</dbReference>
<organism evidence="2 3">
    <name type="scientific">Batillaria attramentaria</name>
    <dbReference type="NCBI Taxonomy" id="370345"/>
    <lineage>
        <taxon>Eukaryota</taxon>
        <taxon>Metazoa</taxon>
        <taxon>Spiralia</taxon>
        <taxon>Lophotrochozoa</taxon>
        <taxon>Mollusca</taxon>
        <taxon>Gastropoda</taxon>
        <taxon>Caenogastropoda</taxon>
        <taxon>Sorbeoconcha</taxon>
        <taxon>Cerithioidea</taxon>
        <taxon>Batillariidae</taxon>
        <taxon>Batillaria</taxon>
    </lineage>
</organism>
<reference evidence="2 3" key="1">
    <citation type="journal article" date="2023" name="Sci. Data">
        <title>Genome assembly of the Korean intertidal mud-creeper Batillaria attramentaria.</title>
        <authorList>
            <person name="Patra A.K."/>
            <person name="Ho P.T."/>
            <person name="Jun S."/>
            <person name="Lee S.J."/>
            <person name="Kim Y."/>
            <person name="Won Y.J."/>
        </authorList>
    </citation>
    <scope>NUCLEOTIDE SEQUENCE [LARGE SCALE GENOMIC DNA]</scope>
    <source>
        <strain evidence="2">Wonlab-2016</strain>
    </source>
</reference>
<dbReference type="Proteomes" id="UP001519460">
    <property type="component" value="Unassembled WGS sequence"/>
</dbReference>
<evidence type="ECO:0000313" key="2">
    <source>
        <dbReference type="EMBL" id="KAK7501759.1"/>
    </source>
</evidence>
<keyword evidence="3" id="KW-1185">Reference proteome</keyword>
<keyword evidence="1" id="KW-1133">Transmembrane helix</keyword>
<sequence>MALMRRFLCWYLRTASFVGFIYVVVTASSALLLRALDVAAIGTDFSISRGFNVPWRSHQWQAFLSSDIIVAFCHICIILFSIYMIYNVTQLHFVLYMKNLQYYNYCFIMYTVIEFCFSVFEFSFYGMNTFRREYVVFIWLWWLMRAAGNVVFMFVLHARSTEMEEEMAMELRYSDKKYVHSYA</sequence>
<dbReference type="AlphaFoldDB" id="A0ABD0LRW6"/>
<comment type="caution">
    <text evidence="2">The sequence shown here is derived from an EMBL/GenBank/DDBJ whole genome shotgun (WGS) entry which is preliminary data.</text>
</comment>
<feature type="transmembrane region" description="Helical" evidence="1">
    <location>
        <begin position="134"/>
        <end position="156"/>
    </location>
</feature>
<keyword evidence="1" id="KW-0812">Transmembrane</keyword>
<gene>
    <name evidence="2" type="ORF">BaRGS_00007190</name>
</gene>
<accession>A0ABD0LRW6</accession>
<feature type="transmembrane region" description="Helical" evidence="1">
    <location>
        <begin position="62"/>
        <end position="86"/>
    </location>
</feature>
<name>A0ABD0LRW6_9CAEN</name>